<accession>A0ABP5BZM9</accession>
<name>A0ABP5BZM9_9PSEU</name>
<keyword evidence="1" id="KW-0732">Signal</keyword>
<evidence type="ECO:0008006" key="4">
    <source>
        <dbReference type="Google" id="ProtNLM"/>
    </source>
</evidence>
<proteinExistence type="predicted"/>
<sequence length="133" mass="14010">MPGIRAVLSVSTLIAACGVAVAGPAAATATDSADSADSAGSGDCRDWWTIDDTARTVFTERDRSVKFWGHRSCGATRTPEFWSAPYRPDEPGDFSWEQMKAVHGNDPGAVAYGFELRARGAGWTAVGFAASHG</sequence>
<evidence type="ECO:0000313" key="3">
    <source>
        <dbReference type="Proteomes" id="UP001501116"/>
    </source>
</evidence>
<gene>
    <name evidence="2" type="ORF">GCM10009754_26100</name>
</gene>
<feature type="chain" id="PRO_5046574717" description="Secreted protein" evidence="1">
    <location>
        <begin position="23"/>
        <end position="133"/>
    </location>
</feature>
<comment type="caution">
    <text evidence="2">The sequence shown here is derived from an EMBL/GenBank/DDBJ whole genome shotgun (WGS) entry which is preliminary data.</text>
</comment>
<dbReference type="PROSITE" id="PS51257">
    <property type="entry name" value="PROKAR_LIPOPROTEIN"/>
    <property type="match status" value="1"/>
</dbReference>
<evidence type="ECO:0000313" key="2">
    <source>
        <dbReference type="EMBL" id="GAA1955257.1"/>
    </source>
</evidence>
<organism evidence="2 3">
    <name type="scientific">Amycolatopsis minnesotensis</name>
    <dbReference type="NCBI Taxonomy" id="337894"/>
    <lineage>
        <taxon>Bacteria</taxon>
        <taxon>Bacillati</taxon>
        <taxon>Actinomycetota</taxon>
        <taxon>Actinomycetes</taxon>
        <taxon>Pseudonocardiales</taxon>
        <taxon>Pseudonocardiaceae</taxon>
        <taxon>Amycolatopsis</taxon>
    </lineage>
</organism>
<feature type="signal peptide" evidence="1">
    <location>
        <begin position="1"/>
        <end position="22"/>
    </location>
</feature>
<protein>
    <recommendedName>
        <fullName evidence="4">Secreted protein</fullName>
    </recommendedName>
</protein>
<reference evidence="3" key="1">
    <citation type="journal article" date="2019" name="Int. J. Syst. Evol. Microbiol.">
        <title>The Global Catalogue of Microorganisms (GCM) 10K type strain sequencing project: providing services to taxonomists for standard genome sequencing and annotation.</title>
        <authorList>
            <consortium name="The Broad Institute Genomics Platform"/>
            <consortium name="The Broad Institute Genome Sequencing Center for Infectious Disease"/>
            <person name="Wu L."/>
            <person name="Ma J."/>
        </authorList>
    </citation>
    <scope>NUCLEOTIDE SEQUENCE [LARGE SCALE GENOMIC DNA]</scope>
    <source>
        <strain evidence="3">JCM 14545</strain>
    </source>
</reference>
<dbReference type="EMBL" id="BAAANN010000009">
    <property type="protein sequence ID" value="GAA1955257.1"/>
    <property type="molecule type" value="Genomic_DNA"/>
</dbReference>
<dbReference type="Proteomes" id="UP001501116">
    <property type="component" value="Unassembled WGS sequence"/>
</dbReference>
<evidence type="ECO:0000256" key="1">
    <source>
        <dbReference type="SAM" id="SignalP"/>
    </source>
</evidence>
<keyword evidence="3" id="KW-1185">Reference proteome</keyword>
<dbReference type="RefSeq" id="WP_344417270.1">
    <property type="nucleotide sequence ID" value="NZ_BAAANN010000009.1"/>
</dbReference>